<comment type="caution">
    <text evidence="1">The sequence shown here is derived from an EMBL/GenBank/DDBJ whole genome shotgun (WGS) entry which is preliminary data.</text>
</comment>
<evidence type="ECO:0000313" key="1">
    <source>
        <dbReference type="EMBL" id="CAL5131272.1"/>
    </source>
</evidence>
<protein>
    <submittedName>
        <fullName evidence="1">Uncharacterized protein</fullName>
    </submittedName>
</protein>
<dbReference type="Proteomes" id="UP001497525">
    <property type="component" value="Unassembled WGS sequence"/>
</dbReference>
<dbReference type="EMBL" id="CAXLJL010000088">
    <property type="protein sequence ID" value="CAL5131272.1"/>
    <property type="molecule type" value="Genomic_DNA"/>
</dbReference>
<sequence length="132" mass="15196">MEQNLHNDNCRADVIAFIQRMPTGSIQGRTKCCLARTVSDDLSRQLSCQGTNIKQPFRTISLWAIILKTLAECYTDRESSITFIRQQCVAWFQNARDRRGGRSKRRYTCPNIPLPEANNENIPQEAEYTMPL</sequence>
<organism evidence="1 2">
    <name type="scientific">Calicophoron daubneyi</name>
    <name type="common">Rumen fluke</name>
    <name type="synonym">Paramphistomum daubneyi</name>
    <dbReference type="NCBI Taxonomy" id="300641"/>
    <lineage>
        <taxon>Eukaryota</taxon>
        <taxon>Metazoa</taxon>
        <taxon>Spiralia</taxon>
        <taxon>Lophotrochozoa</taxon>
        <taxon>Platyhelminthes</taxon>
        <taxon>Trematoda</taxon>
        <taxon>Digenea</taxon>
        <taxon>Plagiorchiida</taxon>
        <taxon>Pronocephalata</taxon>
        <taxon>Paramphistomoidea</taxon>
        <taxon>Paramphistomidae</taxon>
        <taxon>Calicophoron</taxon>
    </lineage>
</organism>
<reference evidence="1" key="1">
    <citation type="submission" date="2024-06" db="EMBL/GenBank/DDBJ databases">
        <authorList>
            <person name="Liu X."/>
            <person name="Lenzi L."/>
            <person name="Haldenby T S."/>
            <person name="Uol C."/>
        </authorList>
    </citation>
    <scope>NUCLEOTIDE SEQUENCE</scope>
</reference>
<name>A0AAV2T750_CALDB</name>
<accession>A0AAV2T750</accession>
<evidence type="ECO:0000313" key="2">
    <source>
        <dbReference type="Proteomes" id="UP001497525"/>
    </source>
</evidence>
<dbReference type="AlphaFoldDB" id="A0AAV2T750"/>
<proteinExistence type="predicted"/>
<gene>
    <name evidence="1" type="ORF">CDAUBV1_LOCUS3700</name>
</gene>